<reference evidence="2" key="1">
    <citation type="submission" date="2017-11" db="EMBL/GenBank/DDBJ databases">
        <title>The complete genome sequence of Sphingopyxis pomeranensis sp. nov. strain WS5A3p.</title>
        <authorList>
            <person name="Kaminski M.A."/>
        </authorList>
    </citation>
    <scope>NUCLEOTIDE SEQUENCE [LARGE SCALE GENOMIC DNA]</scope>
    <source>
        <strain evidence="2">WS5A3p</strain>
    </source>
</reference>
<evidence type="ECO:0000313" key="2">
    <source>
        <dbReference type="Proteomes" id="UP000238954"/>
    </source>
</evidence>
<proteinExistence type="predicted"/>
<comment type="caution">
    <text evidence="1">The sequence shown here is derived from an EMBL/GenBank/DDBJ whole genome shotgun (WGS) entry which is preliminary data.</text>
</comment>
<organism evidence="1 2">
    <name type="scientific">Sphingopyxis lindanitolerans</name>
    <dbReference type="NCBI Taxonomy" id="2054227"/>
    <lineage>
        <taxon>Bacteria</taxon>
        <taxon>Pseudomonadati</taxon>
        <taxon>Pseudomonadota</taxon>
        <taxon>Alphaproteobacteria</taxon>
        <taxon>Sphingomonadales</taxon>
        <taxon>Sphingomonadaceae</taxon>
        <taxon>Sphingopyxis</taxon>
    </lineage>
</organism>
<dbReference type="OrthoDB" id="9985040at2"/>
<dbReference type="EMBL" id="PHFW01000002">
    <property type="protein sequence ID" value="PQM28597.1"/>
    <property type="molecule type" value="Genomic_DNA"/>
</dbReference>
<name>A0A2S8B8B9_9SPHN</name>
<sequence>MFMTILAFLGVIGAQPAPVAADSPVASARLVSQDQFQLRWHGVGDLRASAQLCVSSSTGRFQLDIQPMSTSFGTSEAPPFEIAISTRAGDRLVQPAKATGFTTFEGRVLPDDCMGTGNVTIELRFQQSGLTEAIAGAYLERIHLSVRPL</sequence>
<dbReference type="RefSeq" id="WP_105998766.1">
    <property type="nucleotide sequence ID" value="NZ_CM009578.1"/>
</dbReference>
<accession>A0A2S8B8B9</accession>
<evidence type="ECO:0000313" key="1">
    <source>
        <dbReference type="EMBL" id="PQM28597.1"/>
    </source>
</evidence>
<dbReference type="AlphaFoldDB" id="A0A2S8B8B9"/>
<protein>
    <submittedName>
        <fullName evidence="1">Uncharacterized protein</fullName>
    </submittedName>
</protein>
<keyword evidence="2" id="KW-1185">Reference proteome</keyword>
<dbReference type="Proteomes" id="UP000238954">
    <property type="component" value="Chromosome"/>
</dbReference>
<gene>
    <name evidence="1" type="ORF">CVO77_09140</name>
</gene>